<dbReference type="PANTHER" id="PTHR43418">
    <property type="entry name" value="MULTIFUNCTIONAL TRYPTOPHAN BIOSYNTHESIS PROTEIN-RELATED"/>
    <property type="match status" value="1"/>
</dbReference>
<dbReference type="Pfam" id="PF00117">
    <property type="entry name" value="GATase"/>
    <property type="match status" value="1"/>
</dbReference>
<dbReference type="AlphaFoldDB" id="A0A8B4QAN5"/>
<dbReference type="GO" id="GO:0005829">
    <property type="term" value="C:cytosol"/>
    <property type="evidence" value="ECO:0007669"/>
    <property type="project" value="TreeGrafter"/>
</dbReference>
<dbReference type="PRINTS" id="PR00099">
    <property type="entry name" value="CPSGATASE"/>
</dbReference>
<dbReference type="SUPFAM" id="SSF52317">
    <property type="entry name" value="Class I glutamine amidotransferase-like"/>
    <property type="match status" value="1"/>
</dbReference>
<dbReference type="GO" id="GO:0004049">
    <property type="term" value="F:anthranilate synthase activity"/>
    <property type="evidence" value="ECO:0007669"/>
    <property type="project" value="TreeGrafter"/>
</dbReference>
<dbReference type="InterPro" id="IPR050472">
    <property type="entry name" value="Anth_synth/Amidotransfase"/>
</dbReference>
<gene>
    <name evidence="3" type="primary">pabA</name>
    <name evidence="4" type="ORF">DFR61_10750</name>
    <name evidence="3" type="ORF">NCTC10597_01463</name>
</gene>
<dbReference type="PRINTS" id="PR00097">
    <property type="entry name" value="ANTSNTHASEII"/>
</dbReference>
<protein>
    <submittedName>
        <fullName evidence="4">Anthranilate synthase component 2</fullName>
    </submittedName>
    <submittedName>
        <fullName evidence="3">Para-aminobenzoate synthase glutamine amidotransferase component II</fullName>
        <ecNumber evidence="3">2.6.1.85</ecNumber>
    </submittedName>
</protein>
<evidence type="ECO:0000259" key="2">
    <source>
        <dbReference type="Pfam" id="PF00117"/>
    </source>
</evidence>
<dbReference type="FunFam" id="3.40.50.880:FF:000003">
    <property type="entry name" value="Anthranilate synthase component II"/>
    <property type="match status" value="1"/>
</dbReference>
<dbReference type="GO" id="GO:0046820">
    <property type="term" value="F:4-amino-4-deoxychorismate synthase activity"/>
    <property type="evidence" value="ECO:0007669"/>
    <property type="project" value="UniProtKB-EC"/>
</dbReference>
<dbReference type="RefSeq" id="WP_109349106.1">
    <property type="nucleotide sequence ID" value="NZ_BJUE01000008.1"/>
</dbReference>
<dbReference type="Proteomes" id="UP000254330">
    <property type="component" value="Unassembled WGS sequence"/>
</dbReference>
<dbReference type="Gene3D" id="3.40.50.880">
    <property type="match status" value="1"/>
</dbReference>
<proteinExistence type="predicted"/>
<reference evidence="3 5" key="1">
    <citation type="submission" date="2018-06" db="EMBL/GenBank/DDBJ databases">
        <authorList>
            <consortium name="Pathogen Informatics"/>
            <person name="Doyle S."/>
        </authorList>
    </citation>
    <scope>NUCLEOTIDE SEQUENCE [LARGE SCALE GENOMIC DNA]</scope>
    <source>
        <strain evidence="3 5">NCTC10597</strain>
    </source>
</reference>
<dbReference type="InterPro" id="IPR017926">
    <property type="entry name" value="GATASE"/>
</dbReference>
<feature type="domain" description="Glutamine amidotransferase" evidence="2">
    <location>
        <begin position="3"/>
        <end position="186"/>
    </location>
</feature>
<dbReference type="InterPro" id="IPR029062">
    <property type="entry name" value="Class_I_gatase-like"/>
</dbReference>
<keyword evidence="3" id="KW-0032">Aminotransferase</keyword>
<dbReference type="GO" id="GO:0000162">
    <property type="term" value="P:L-tryptophan biosynthetic process"/>
    <property type="evidence" value="ECO:0007669"/>
    <property type="project" value="TreeGrafter"/>
</dbReference>
<accession>A0A8B4QAN5</accession>
<organism evidence="3 5">
    <name type="scientific">Kurthia zopfii</name>
    <dbReference type="NCBI Taxonomy" id="1650"/>
    <lineage>
        <taxon>Bacteria</taxon>
        <taxon>Bacillati</taxon>
        <taxon>Bacillota</taxon>
        <taxon>Bacilli</taxon>
        <taxon>Bacillales</taxon>
        <taxon>Caryophanaceae</taxon>
        <taxon>Kurthia</taxon>
    </lineage>
</organism>
<dbReference type="EMBL" id="UGNP01000001">
    <property type="protein sequence ID" value="STX09767.1"/>
    <property type="molecule type" value="Genomic_DNA"/>
</dbReference>
<evidence type="ECO:0000313" key="3">
    <source>
        <dbReference type="EMBL" id="STX09767.1"/>
    </source>
</evidence>
<sequence>MILLIDNYDSFTYNLVQQLQSLGAVVKVVRNDAVTIDEIRKLNPNAIVLSPGPGTPDEAGICLEVVKQLYADYPILGICLGHQAIAQAFGAKIVQAKEIIHGSCSTLNHDSEGLFNECSPATEVMRYHSLTVDLESMEGTPLQVHAEVSDGTIMAIKHRDFAIFGLQFHPESFATSEGNQMIRNFLNYLD</sequence>
<dbReference type="OrthoDB" id="9804328at2"/>
<evidence type="ECO:0000313" key="6">
    <source>
        <dbReference type="Proteomes" id="UP000294641"/>
    </source>
</evidence>
<evidence type="ECO:0000313" key="5">
    <source>
        <dbReference type="Proteomes" id="UP000254330"/>
    </source>
</evidence>
<dbReference type="PROSITE" id="PS51273">
    <property type="entry name" value="GATASE_TYPE_1"/>
    <property type="match status" value="1"/>
</dbReference>
<dbReference type="EC" id="2.6.1.85" evidence="3"/>
<keyword evidence="1 3" id="KW-0315">Glutamine amidotransferase</keyword>
<reference evidence="4 6" key="2">
    <citation type="submission" date="2019-03" db="EMBL/GenBank/DDBJ databases">
        <title>Genomic Encyclopedia of Type Strains, Phase IV (KMG-IV): sequencing the most valuable type-strain genomes for metagenomic binning, comparative biology and taxonomic classification.</title>
        <authorList>
            <person name="Goeker M."/>
        </authorList>
    </citation>
    <scope>NUCLEOTIDE SEQUENCE [LARGE SCALE GENOMIC DNA]</scope>
    <source>
        <strain evidence="4 6">DSM 20580</strain>
    </source>
</reference>
<comment type="caution">
    <text evidence="3">The sequence shown here is derived from an EMBL/GenBank/DDBJ whole genome shotgun (WGS) entry which is preliminary data.</text>
</comment>
<dbReference type="PRINTS" id="PR00096">
    <property type="entry name" value="GATASE"/>
</dbReference>
<dbReference type="InterPro" id="IPR006221">
    <property type="entry name" value="TrpG/PapA_dom"/>
</dbReference>
<keyword evidence="6" id="KW-1185">Reference proteome</keyword>
<dbReference type="Proteomes" id="UP000294641">
    <property type="component" value="Unassembled WGS sequence"/>
</dbReference>
<dbReference type="NCBIfam" id="TIGR00566">
    <property type="entry name" value="trpG_papA"/>
    <property type="match status" value="1"/>
</dbReference>
<dbReference type="EMBL" id="SNZG01000007">
    <property type="protein sequence ID" value="TDR40935.1"/>
    <property type="molecule type" value="Genomic_DNA"/>
</dbReference>
<dbReference type="CDD" id="cd01743">
    <property type="entry name" value="GATase1_Anthranilate_Synthase"/>
    <property type="match status" value="1"/>
</dbReference>
<name>A0A8B4QAN5_9BACL</name>
<evidence type="ECO:0000313" key="4">
    <source>
        <dbReference type="EMBL" id="TDR40935.1"/>
    </source>
</evidence>
<keyword evidence="3" id="KW-0808">Transferase</keyword>
<evidence type="ECO:0000256" key="1">
    <source>
        <dbReference type="ARBA" id="ARBA00022962"/>
    </source>
</evidence>
<dbReference type="PANTHER" id="PTHR43418:SF4">
    <property type="entry name" value="MULTIFUNCTIONAL TRYPTOPHAN BIOSYNTHESIS PROTEIN"/>
    <property type="match status" value="1"/>
</dbReference>